<dbReference type="Pfam" id="PF12323">
    <property type="entry name" value="HTH_OrfB_IS605"/>
    <property type="match status" value="1"/>
</dbReference>
<organism evidence="12">
    <name type="scientific">Candidatus Thiothrix putei</name>
    <dbReference type="NCBI Taxonomy" id="3080811"/>
    <lineage>
        <taxon>Bacteria</taxon>
        <taxon>Pseudomonadati</taxon>
        <taxon>Pseudomonadota</taxon>
        <taxon>Gammaproteobacteria</taxon>
        <taxon>Thiotrichales</taxon>
        <taxon>Thiotrichaceae</taxon>
        <taxon>Thiothrix</taxon>
    </lineage>
</organism>
<keyword evidence="3" id="KW-0815">Transposition</keyword>
<comment type="similarity">
    <text evidence="2">In the N-terminal section; belongs to the transposase 2 family.</text>
</comment>
<evidence type="ECO:0000256" key="5">
    <source>
        <dbReference type="ARBA" id="ARBA00022833"/>
    </source>
</evidence>
<name>A0AA95KN72_9GAMM</name>
<sequence>MIISHKIRLDPNNQQATYFAKAAGTARFAYNWALAEWQTQYAAWKDDNIQPKPNQMGLRRQLNAIKREQFPWMLEVTKNAPQMAIIQLGAAFKNFFAERAKYPQFKKKGKSRDSFTLTNDQFSLDGCRIRIPNLGLVRMRETLRFSGKILSATISRTADQWFASITVDTTSNHLPPAKNQGTVGVDLGVSALATLSTGEKVVGAKPHKALLSRLKRLSRSLSRKVKGSANCHKAKQKLAKLHARIANIRQDSLHQLTTDLTRRFHTIGIENLNVSGMVKNRHLSRAISDMGFFEFRRQLEYKAEMRGAVVVVADRFFASSKTCSTAGCGHKVDKLPLSVREWTCPVCGAVHDRDINAAKNLKKYAVSYTVSACGGEGSGLGRKPKTKPAPVKQEFNTMTTFS</sequence>
<dbReference type="EMBL" id="CP124756">
    <property type="protein sequence ID" value="WGZ93198.1"/>
    <property type="molecule type" value="Genomic_DNA"/>
</dbReference>
<evidence type="ECO:0000256" key="8">
    <source>
        <dbReference type="SAM" id="MobiDB-lite"/>
    </source>
</evidence>
<gene>
    <name evidence="12" type="ORF">QJT81_15440</name>
</gene>
<keyword evidence="12" id="KW-0255">Endonuclease</keyword>
<evidence type="ECO:0000313" key="12">
    <source>
        <dbReference type="EMBL" id="WGZ93198.1"/>
    </source>
</evidence>
<dbReference type="NCBIfam" id="NF040570">
    <property type="entry name" value="guided_TnpB"/>
    <property type="match status" value="1"/>
</dbReference>
<dbReference type="InterPro" id="IPR010095">
    <property type="entry name" value="Cas12f1-like_TNB"/>
</dbReference>
<dbReference type="KEGG" id="tput:QJT81_15440"/>
<accession>A0AA95KN72</accession>
<keyword evidence="12" id="KW-0540">Nuclease</keyword>
<evidence type="ECO:0000256" key="7">
    <source>
        <dbReference type="ARBA" id="ARBA00023172"/>
    </source>
</evidence>
<reference evidence="12" key="2">
    <citation type="submission" date="2023-04" db="EMBL/GenBank/DDBJ databases">
        <authorList>
            <person name="Beletskiy A.V."/>
            <person name="Mardanov A.V."/>
            <person name="Ravin N.V."/>
        </authorList>
    </citation>
    <scope>NUCLEOTIDE SEQUENCE</scope>
    <source>
        <strain evidence="12">GKL-02</strain>
    </source>
</reference>
<reference evidence="12" key="1">
    <citation type="journal article" date="2023" name="Int. J. Mol. Sci.">
        <title>Metagenomics Revealed a New Genus 'Candidatus Thiocaldithrix dubininis' gen. nov., sp. nov. and a New Species 'Candidatus Thiothrix putei' sp. nov. in the Family Thiotrichaceae, Some Members of Which Have Traits of Both Na+- and H+-Motive Energetics.</title>
        <authorList>
            <person name="Ravin N.V."/>
            <person name="Muntyan M.S."/>
            <person name="Smolyakov D.D."/>
            <person name="Rudenko T.S."/>
            <person name="Beletsky A.V."/>
            <person name="Mardanov A.V."/>
            <person name="Grabovich M.Y."/>
        </authorList>
    </citation>
    <scope>NUCLEOTIDE SEQUENCE</scope>
    <source>
        <strain evidence="12">GKL-02</strain>
    </source>
</reference>
<dbReference type="InterPro" id="IPR051399">
    <property type="entry name" value="RNA-guided_DNA_endo/Transpos"/>
</dbReference>
<keyword evidence="4" id="KW-0479">Metal-binding</keyword>
<dbReference type="Proteomes" id="UP001301326">
    <property type="component" value="Chromosome"/>
</dbReference>
<keyword evidence="12" id="KW-0378">Hydrolase</keyword>
<dbReference type="InterPro" id="IPR001959">
    <property type="entry name" value="Transposase"/>
</dbReference>
<dbReference type="GO" id="GO:0003677">
    <property type="term" value="F:DNA binding"/>
    <property type="evidence" value="ECO:0007669"/>
    <property type="project" value="UniProtKB-KW"/>
</dbReference>
<dbReference type="PANTHER" id="PTHR30405:SF25">
    <property type="entry name" value="RNA-GUIDED DNA ENDONUCLEASE INSQ-RELATED"/>
    <property type="match status" value="1"/>
</dbReference>
<protein>
    <submittedName>
        <fullName evidence="12">RNA-guided endonuclease TnpB family protein</fullName>
    </submittedName>
</protein>
<evidence type="ECO:0000256" key="4">
    <source>
        <dbReference type="ARBA" id="ARBA00022723"/>
    </source>
</evidence>
<evidence type="ECO:0000256" key="1">
    <source>
        <dbReference type="ARBA" id="ARBA00008761"/>
    </source>
</evidence>
<dbReference type="InterPro" id="IPR021027">
    <property type="entry name" value="Transposase_put_HTH"/>
</dbReference>
<dbReference type="PANTHER" id="PTHR30405">
    <property type="entry name" value="TRANSPOSASE"/>
    <property type="match status" value="1"/>
</dbReference>
<evidence type="ECO:0000259" key="11">
    <source>
        <dbReference type="Pfam" id="PF12323"/>
    </source>
</evidence>
<dbReference type="Pfam" id="PF07282">
    <property type="entry name" value="Cas12f1-like_TNB"/>
    <property type="match status" value="1"/>
</dbReference>
<dbReference type="GO" id="GO:0004519">
    <property type="term" value="F:endonuclease activity"/>
    <property type="evidence" value="ECO:0007669"/>
    <property type="project" value="UniProtKB-KW"/>
</dbReference>
<evidence type="ECO:0000256" key="2">
    <source>
        <dbReference type="ARBA" id="ARBA00011044"/>
    </source>
</evidence>
<dbReference type="Pfam" id="PF01385">
    <property type="entry name" value="OrfB_IS605"/>
    <property type="match status" value="1"/>
</dbReference>
<keyword evidence="7" id="KW-0233">DNA recombination</keyword>
<dbReference type="NCBIfam" id="TIGR01766">
    <property type="entry name" value="IS200/IS605 family accessory protein TnpB-like domain"/>
    <property type="match status" value="1"/>
</dbReference>
<evidence type="ECO:0000259" key="9">
    <source>
        <dbReference type="Pfam" id="PF01385"/>
    </source>
</evidence>
<evidence type="ECO:0000256" key="6">
    <source>
        <dbReference type="ARBA" id="ARBA00023125"/>
    </source>
</evidence>
<feature type="domain" description="Probable transposase IS891/IS1136/IS1341" evidence="9">
    <location>
        <begin position="171"/>
        <end position="281"/>
    </location>
</feature>
<feature type="region of interest" description="Disordered" evidence="8">
    <location>
        <begin position="379"/>
        <end position="402"/>
    </location>
</feature>
<comment type="similarity">
    <text evidence="1">In the C-terminal section; belongs to the transposase 35 family.</text>
</comment>
<dbReference type="AlphaFoldDB" id="A0AA95KN72"/>
<feature type="domain" description="Cas12f1-like TNB" evidence="10">
    <location>
        <begin position="292"/>
        <end position="361"/>
    </location>
</feature>
<evidence type="ECO:0000256" key="3">
    <source>
        <dbReference type="ARBA" id="ARBA00022578"/>
    </source>
</evidence>
<proteinExistence type="inferred from homology"/>
<keyword evidence="6" id="KW-0238">DNA-binding</keyword>
<dbReference type="GO" id="GO:0006310">
    <property type="term" value="P:DNA recombination"/>
    <property type="evidence" value="ECO:0007669"/>
    <property type="project" value="UniProtKB-KW"/>
</dbReference>
<dbReference type="GO" id="GO:0032196">
    <property type="term" value="P:transposition"/>
    <property type="evidence" value="ECO:0007669"/>
    <property type="project" value="UniProtKB-KW"/>
</dbReference>
<dbReference type="GO" id="GO:0046872">
    <property type="term" value="F:metal ion binding"/>
    <property type="evidence" value="ECO:0007669"/>
    <property type="project" value="UniProtKB-KW"/>
</dbReference>
<evidence type="ECO:0000259" key="10">
    <source>
        <dbReference type="Pfam" id="PF07282"/>
    </source>
</evidence>
<feature type="domain" description="Transposase putative helix-turn-helix" evidence="11">
    <location>
        <begin position="1"/>
        <end position="43"/>
    </location>
</feature>
<keyword evidence="5" id="KW-0862">Zinc</keyword>